<dbReference type="InterPro" id="IPR004367">
    <property type="entry name" value="Cyclin_C-dom"/>
</dbReference>
<dbReference type="SUPFAM" id="SSF47954">
    <property type="entry name" value="Cyclin-like"/>
    <property type="match status" value="2"/>
</dbReference>
<dbReference type="Pfam" id="PF00134">
    <property type="entry name" value="Cyclin_N"/>
    <property type="match status" value="1"/>
</dbReference>
<keyword evidence="2" id="KW-0132">Cell division</keyword>
<sequence length="305" mass="34683">MAGKENVAPASASKKRAAFAIIGSPLKRHRLPLAELPLLSNIAQKQGKRPGKQPAGEDDPQLCVPYAADILSYLRFREAEEKRRPLVDYMETVQMKNVSASMRGILVDWLVEVAEEYKLVADSLFLAISYVDRFLSRNPIEKKKLQLLGVSCILIASKYEEIEPPNVEELCYITDNTYTKKEVVEMEASILKVLNFEIGNPTANTFLRQTEFLASYLAELSLLDYECIRFLPSMVAASVVFLARFTVNTNIHPWNSRLQQYTGYSSSDLKDCIHVLHDLQTKRKFSSLTAIRDKYKHNKVNKNFL</sequence>
<dbReference type="PIRSF" id="PIRSF001771">
    <property type="entry name" value="Cyclin_A_B_D_E"/>
    <property type="match status" value="1"/>
</dbReference>
<evidence type="ECO:0000259" key="7">
    <source>
        <dbReference type="SMART" id="SM01332"/>
    </source>
</evidence>
<gene>
    <name evidence="8" type="primary">CYCA3-1</name>
    <name evidence="8" type="ORF">KSP40_PGU012635</name>
</gene>
<protein>
    <submittedName>
        <fullName evidence="8">Cyclin-A3-1</fullName>
    </submittedName>
</protein>
<evidence type="ECO:0000259" key="6">
    <source>
        <dbReference type="SMART" id="SM00385"/>
    </source>
</evidence>
<evidence type="ECO:0000256" key="4">
    <source>
        <dbReference type="ARBA" id="ARBA00023306"/>
    </source>
</evidence>
<dbReference type="SMART" id="SM00385">
    <property type="entry name" value="CYCLIN"/>
    <property type="match status" value="2"/>
</dbReference>
<dbReference type="InterPro" id="IPR036915">
    <property type="entry name" value="Cyclin-like_sf"/>
</dbReference>
<dbReference type="InterPro" id="IPR006671">
    <property type="entry name" value="Cyclin_N"/>
</dbReference>
<feature type="domain" description="Cyclin-like" evidence="6">
    <location>
        <begin position="195"/>
        <end position="278"/>
    </location>
</feature>
<feature type="domain" description="Cyclin C-terminal" evidence="7">
    <location>
        <begin position="201"/>
        <end position="305"/>
    </location>
</feature>
<evidence type="ECO:0000256" key="5">
    <source>
        <dbReference type="RuleBase" id="RU000383"/>
    </source>
</evidence>
<proteinExistence type="inferred from homology"/>
<dbReference type="InterPro" id="IPR013763">
    <property type="entry name" value="Cyclin-like_dom"/>
</dbReference>
<keyword evidence="4" id="KW-0131">Cell cycle</keyword>
<comment type="caution">
    <text evidence="8">The sequence shown here is derived from an EMBL/GenBank/DDBJ whole genome shotgun (WGS) entry which is preliminary data.</text>
</comment>
<keyword evidence="3 5" id="KW-0195">Cyclin</keyword>
<dbReference type="PROSITE" id="PS00292">
    <property type="entry name" value="CYCLINS"/>
    <property type="match status" value="1"/>
</dbReference>
<dbReference type="Proteomes" id="UP001412067">
    <property type="component" value="Unassembled WGS sequence"/>
</dbReference>
<keyword evidence="9" id="KW-1185">Reference proteome</keyword>
<evidence type="ECO:0000256" key="3">
    <source>
        <dbReference type="ARBA" id="ARBA00023127"/>
    </source>
</evidence>
<dbReference type="SMART" id="SM01332">
    <property type="entry name" value="Cyclin_C"/>
    <property type="match status" value="1"/>
</dbReference>
<dbReference type="PANTHER" id="PTHR10177">
    <property type="entry name" value="CYCLINS"/>
    <property type="match status" value="1"/>
</dbReference>
<evidence type="ECO:0000313" key="8">
    <source>
        <dbReference type="EMBL" id="KAK8938315.1"/>
    </source>
</evidence>
<organism evidence="8 9">
    <name type="scientific">Platanthera guangdongensis</name>
    <dbReference type="NCBI Taxonomy" id="2320717"/>
    <lineage>
        <taxon>Eukaryota</taxon>
        <taxon>Viridiplantae</taxon>
        <taxon>Streptophyta</taxon>
        <taxon>Embryophyta</taxon>
        <taxon>Tracheophyta</taxon>
        <taxon>Spermatophyta</taxon>
        <taxon>Magnoliopsida</taxon>
        <taxon>Liliopsida</taxon>
        <taxon>Asparagales</taxon>
        <taxon>Orchidaceae</taxon>
        <taxon>Orchidoideae</taxon>
        <taxon>Orchideae</taxon>
        <taxon>Orchidinae</taxon>
        <taxon>Platanthera</taxon>
    </lineage>
</organism>
<feature type="domain" description="Cyclin-like" evidence="6">
    <location>
        <begin position="108"/>
        <end position="192"/>
    </location>
</feature>
<evidence type="ECO:0000313" key="9">
    <source>
        <dbReference type="Proteomes" id="UP001412067"/>
    </source>
</evidence>
<evidence type="ECO:0000256" key="1">
    <source>
        <dbReference type="ARBA" id="ARBA00006955"/>
    </source>
</evidence>
<dbReference type="Pfam" id="PF02984">
    <property type="entry name" value="Cyclin_C"/>
    <property type="match status" value="1"/>
</dbReference>
<evidence type="ECO:0000256" key="2">
    <source>
        <dbReference type="ARBA" id="ARBA00022618"/>
    </source>
</evidence>
<dbReference type="EMBL" id="JBBWWR010000021">
    <property type="protein sequence ID" value="KAK8938315.1"/>
    <property type="molecule type" value="Genomic_DNA"/>
</dbReference>
<dbReference type="Gene3D" id="1.10.472.10">
    <property type="entry name" value="Cyclin-like"/>
    <property type="match status" value="2"/>
</dbReference>
<comment type="similarity">
    <text evidence="1">Belongs to the cyclin family. Cyclin AB subfamily.</text>
</comment>
<name>A0ABR2LE20_9ASPA</name>
<dbReference type="InterPro" id="IPR046965">
    <property type="entry name" value="Cyclin_A/B-like"/>
</dbReference>
<dbReference type="InterPro" id="IPR039361">
    <property type="entry name" value="Cyclin"/>
</dbReference>
<reference evidence="8 9" key="1">
    <citation type="journal article" date="2022" name="Nat. Plants">
        <title>Genomes of leafy and leafless Platanthera orchids illuminate the evolution of mycoheterotrophy.</title>
        <authorList>
            <person name="Li M.H."/>
            <person name="Liu K.W."/>
            <person name="Li Z."/>
            <person name="Lu H.C."/>
            <person name="Ye Q.L."/>
            <person name="Zhang D."/>
            <person name="Wang J.Y."/>
            <person name="Li Y.F."/>
            <person name="Zhong Z.M."/>
            <person name="Liu X."/>
            <person name="Yu X."/>
            <person name="Liu D.K."/>
            <person name="Tu X.D."/>
            <person name="Liu B."/>
            <person name="Hao Y."/>
            <person name="Liao X.Y."/>
            <person name="Jiang Y.T."/>
            <person name="Sun W.H."/>
            <person name="Chen J."/>
            <person name="Chen Y.Q."/>
            <person name="Ai Y."/>
            <person name="Zhai J.W."/>
            <person name="Wu S.S."/>
            <person name="Zhou Z."/>
            <person name="Hsiao Y.Y."/>
            <person name="Wu W.L."/>
            <person name="Chen Y.Y."/>
            <person name="Lin Y.F."/>
            <person name="Hsu J.L."/>
            <person name="Li C.Y."/>
            <person name="Wang Z.W."/>
            <person name="Zhao X."/>
            <person name="Zhong W.Y."/>
            <person name="Ma X.K."/>
            <person name="Ma L."/>
            <person name="Huang J."/>
            <person name="Chen G.Z."/>
            <person name="Huang M.Z."/>
            <person name="Huang L."/>
            <person name="Peng D.H."/>
            <person name="Luo Y.B."/>
            <person name="Zou S.Q."/>
            <person name="Chen S.P."/>
            <person name="Lan S."/>
            <person name="Tsai W.C."/>
            <person name="Van de Peer Y."/>
            <person name="Liu Z.J."/>
        </authorList>
    </citation>
    <scope>NUCLEOTIDE SEQUENCE [LARGE SCALE GENOMIC DNA]</scope>
    <source>
        <strain evidence="8">Lor288</strain>
    </source>
</reference>
<accession>A0ABR2LE20</accession>
<dbReference type="InterPro" id="IPR048258">
    <property type="entry name" value="Cyclins_cyclin-box"/>
</dbReference>